<reference evidence="11" key="2">
    <citation type="submission" date="2025-08" db="UniProtKB">
        <authorList>
            <consortium name="RefSeq"/>
        </authorList>
    </citation>
    <scope>IDENTIFICATION</scope>
    <source>
        <tissue evidence="11">Leaf</tissue>
    </source>
</reference>
<evidence type="ECO:0000256" key="8">
    <source>
        <dbReference type="SAM" id="Phobius"/>
    </source>
</evidence>
<evidence type="ECO:0000256" key="7">
    <source>
        <dbReference type="RuleBase" id="RU004335"/>
    </source>
</evidence>
<sequence length="395" mass="42297">MALSSRLSPLLLWLLISGQVLGVPGLKFGINYGQIANDLPSPARVATMLQSLNVNKVKLYDADPKVLSAFANTGVEFIIAISNDNVANMTDASRARSWLAQRVQPFLPQTRITCITVGNEVLSGTDTALMSNLLPAMQAMYQALVALGLSEQVNVSTAHSLAILSTSYPPSAGAFSPELAQYVQPLLNFLAQIKSPFLVNAYPFFAYKADPSAISLPYVLFQPNAGVTDPTTNLTYDNMLYAQLDAVYAAMRSMGHADDVDVRISETGWPSKGDADEPGATVANAAAYNGNLLKRIAEGQGTPMRPAVPIDVYVFALFNEDLKPGPTSERNYGLFYPDGTPVYNIGLLAGSAFSPSPSSLFSSSSAPNTNRNRKLLLITSWLGGILILLVVVILL</sequence>
<dbReference type="InterPro" id="IPR000490">
    <property type="entry name" value="Glyco_hydro_17"/>
</dbReference>
<dbReference type="SUPFAM" id="SSF51445">
    <property type="entry name" value="(Trans)glycosidases"/>
    <property type="match status" value="1"/>
</dbReference>
<evidence type="ECO:0000256" key="4">
    <source>
        <dbReference type="ARBA" id="ARBA00022729"/>
    </source>
</evidence>
<comment type="similarity">
    <text evidence="2 7">Belongs to the glycosyl hydrolase 17 family.</text>
</comment>
<protein>
    <recommendedName>
        <fullName evidence="3">glucan endo-1,3-beta-D-glucosidase</fullName>
        <ecNumber evidence="3">3.2.1.39</ecNumber>
    </recommendedName>
</protein>
<evidence type="ECO:0000256" key="9">
    <source>
        <dbReference type="SAM" id="SignalP"/>
    </source>
</evidence>
<keyword evidence="5" id="KW-0378">Hydrolase</keyword>
<dbReference type="GeneID" id="109712888"/>
<evidence type="ECO:0000256" key="3">
    <source>
        <dbReference type="ARBA" id="ARBA00012780"/>
    </source>
</evidence>
<dbReference type="GO" id="GO:0042973">
    <property type="term" value="F:glucan endo-1,3-beta-D-glucosidase activity"/>
    <property type="evidence" value="ECO:0007669"/>
    <property type="project" value="UniProtKB-EC"/>
</dbReference>
<dbReference type="InterPro" id="IPR044965">
    <property type="entry name" value="Glyco_hydro_17_plant"/>
</dbReference>
<accession>A0A6P5FFQ8</accession>
<evidence type="ECO:0000313" key="11">
    <source>
        <dbReference type="RefSeq" id="XP_020092278.1"/>
    </source>
</evidence>
<evidence type="ECO:0000256" key="5">
    <source>
        <dbReference type="ARBA" id="ARBA00022801"/>
    </source>
</evidence>
<keyword evidence="8" id="KW-0472">Membrane</keyword>
<dbReference type="InterPro" id="IPR017853">
    <property type="entry name" value="GH"/>
</dbReference>
<dbReference type="GO" id="GO:0005975">
    <property type="term" value="P:carbohydrate metabolic process"/>
    <property type="evidence" value="ECO:0007669"/>
    <property type="project" value="InterPro"/>
</dbReference>
<dbReference type="Gene3D" id="3.20.20.80">
    <property type="entry name" value="Glycosidases"/>
    <property type="match status" value="1"/>
</dbReference>
<keyword evidence="6" id="KW-0326">Glycosidase</keyword>
<dbReference type="Proteomes" id="UP000515123">
    <property type="component" value="Linkage group 1"/>
</dbReference>
<keyword evidence="4 9" id="KW-0732">Signal</keyword>
<comment type="catalytic activity">
    <reaction evidence="1">
        <text>Hydrolysis of (1-&gt;3)-beta-D-glucosidic linkages in (1-&gt;3)-beta-D-glucans.</text>
        <dbReference type="EC" id="3.2.1.39"/>
    </reaction>
</comment>
<reference evidence="10" key="1">
    <citation type="journal article" date="2015" name="Nat. Genet.">
        <title>The pineapple genome and the evolution of CAM photosynthesis.</title>
        <authorList>
            <person name="Ming R."/>
            <person name="VanBuren R."/>
            <person name="Wai C.M."/>
            <person name="Tang H."/>
            <person name="Schatz M.C."/>
            <person name="Bowers J.E."/>
            <person name="Lyons E."/>
            <person name="Wang M.L."/>
            <person name="Chen J."/>
            <person name="Biggers E."/>
            <person name="Zhang J."/>
            <person name="Huang L."/>
            <person name="Zhang L."/>
            <person name="Miao W."/>
            <person name="Zhang J."/>
            <person name="Ye Z."/>
            <person name="Miao C."/>
            <person name="Lin Z."/>
            <person name="Wang H."/>
            <person name="Zhou H."/>
            <person name="Yim W.C."/>
            <person name="Priest H.D."/>
            <person name="Zheng C."/>
            <person name="Woodhouse M."/>
            <person name="Edger P.P."/>
            <person name="Guyot R."/>
            <person name="Guo H.B."/>
            <person name="Guo H."/>
            <person name="Zheng G."/>
            <person name="Singh R."/>
            <person name="Sharma A."/>
            <person name="Min X."/>
            <person name="Zheng Y."/>
            <person name="Lee H."/>
            <person name="Gurtowski J."/>
            <person name="Sedlazeck F.J."/>
            <person name="Harkess A."/>
            <person name="McKain M.R."/>
            <person name="Liao Z."/>
            <person name="Fang J."/>
            <person name="Liu J."/>
            <person name="Zhang X."/>
            <person name="Zhang Q."/>
            <person name="Hu W."/>
            <person name="Qin Y."/>
            <person name="Wang K."/>
            <person name="Chen L.Y."/>
            <person name="Shirley N."/>
            <person name="Lin Y.R."/>
            <person name="Liu L.Y."/>
            <person name="Hernandez A.G."/>
            <person name="Wright C.L."/>
            <person name="Bulone V."/>
            <person name="Tuskan G.A."/>
            <person name="Heath K."/>
            <person name="Zee F."/>
            <person name="Moore P.H."/>
            <person name="Sunkar R."/>
            <person name="Leebens-Mack J.H."/>
            <person name="Mockler T."/>
            <person name="Bennetzen J.L."/>
            <person name="Freeling M."/>
            <person name="Sankoff D."/>
            <person name="Paterson A.H."/>
            <person name="Zhu X."/>
            <person name="Yang X."/>
            <person name="Smith J.A."/>
            <person name="Cushman J.C."/>
            <person name="Paull R.E."/>
            <person name="Yu Q."/>
        </authorList>
    </citation>
    <scope>NUCLEOTIDE SEQUENCE [LARGE SCALE GENOMIC DNA]</scope>
    <source>
        <strain evidence="10">cv. F153</strain>
    </source>
</reference>
<feature type="chain" id="PRO_5028273870" description="glucan endo-1,3-beta-D-glucosidase" evidence="9">
    <location>
        <begin position="23"/>
        <end position="395"/>
    </location>
</feature>
<name>A0A6P5FFQ8_ANACO</name>
<dbReference type="PANTHER" id="PTHR32227">
    <property type="entry name" value="GLUCAN ENDO-1,3-BETA-GLUCOSIDASE BG1-RELATED-RELATED"/>
    <property type="match status" value="1"/>
</dbReference>
<dbReference type="OrthoDB" id="77201at2759"/>
<dbReference type="Pfam" id="PF00332">
    <property type="entry name" value="Glyco_hydro_17"/>
    <property type="match status" value="1"/>
</dbReference>
<keyword evidence="8" id="KW-1133">Transmembrane helix</keyword>
<dbReference type="EC" id="3.2.1.39" evidence="3"/>
<feature type="signal peptide" evidence="9">
    <location>
        <begin position="1"/>
        <end position="22"/>
    </location>
</feature>
<evidence type="ECO:0000256" key="1">
    <source>
        <dbReference type="ARBA" id="ARBA00000382"/>
    </source>
</evidence>
<organism evidence="10 11">
    <name type="scientific">Ananas comosus</name>
    <name type="common">Pineapple</name>
    <name type="synonym">Ananas ananas</name>
    <dbReference type="NCBI Taxonomy" id="4615"/>
    <lineage>
        <taxon>Eukaryota</taxon>
        <taxon>Viridiplantae</taxon>
        <taxon>Streptophyta</taxon>
        <taxon>Embryophyta</taxon>
        <taxon>Tracheophyta</taxon>
        <taxon>Spermatophyta</taxon>
        <taxon>Magnoliopsida</taxon>
        <taxon>Liliopsida</taxon>
        <taxon>Poales</taxon>
        <taxon>Bromeliaceae</taxon>
        <taxon>Bromelioideae</taxon>
        <taxon>Ananas</taxon>
    </lineage>
</organism>
<evidence type="ECO:0000256" key="6">
    <source>
        <dbReference type="ARBA" id="ARBA00023295"/>
    </source>
</evidence>
<evidence type="ECO:0000313" key="10">
    <source>
        <dbReference type="Proteomes" id="UP000515123"/>
    </source>
</evidence>
<keyword evidence="8" id="KW-0812">Transmembrane</keyword>
<dbReference type="RefSeq" id="XP_020092278.1">
    <property type="nucleotide sequence ID" value="XM_020236689.1"/>
</dbReference>
<gene>
    <name evidence="11" type="primary">LOC109712888</name>
</gene>
<dbReference type="FunFam" id="3.20.20.80:FF:000005">
    <property type="entry name" value="Glucan endo-1,3-beta-glucosidase 14"/>
    <property type="match status" value="1"/>
</dbReference>
<proteinExistence type="inferred from homology"/>
<keyword evidence="10" id="KW-1185">Reference proteome</keyword>
<feature type="transmembrane region" description="Helical" evidence="8">
    <location>
        <begin position="375"/>
        <end position="394"/>
    </location>
</feature>
<dbReference type="AlphaFoldDB" id="A0A6P5FFQ8"/>
<evidence type="ECO:0000256" key="2">
    <source>
        <dbReference type="ARBA" id="ARBA00008773"/>
    </source>
</evidence>